<evidence type="ECO:0000256" key="8">
    <source>
        <dbReference type="ARBA" id="ARBA00023277"/>
    </source>
</evidence>
<name>A0ABZ0SE09_9GAMM</name>
<protein>
    <recommendedName>
        <fullName evidence="5 13">Malto-oligosyltrehalose trehalohydrolase</fullName>
        <shortName evidence="14">MTHase</shortName>
        <ecNumber evidence="4 13">3.2.1.141</ecNumber>
    </recommendedName>
    <alternativeName>
        <fullName evidence="11 14">4-alpha-D-((1-&gt;4)-alpha-D-glucano)trehalose trehalohydrolase</fullName>
    </alternativeName>
    <alternativeName>
        <fullName evidence="10 14">Maltooligosyl trehalose trehalohydrolase</fullName>
    </alternativeName>
</protein>
<evidence type="ECO:0000256" key="3">
    <source>
        <dbReference type="ARBA" id="ARBA00008061"/>
    </source>
</evidence>
<dbReference type="CDD" id="cd02853">
    <property type="entry name" value="E_set_MTHase_like_N"/>
    <property type="match status" value="1"/>
</dbReference>
<dbReference type="InterPro" id="IPR013783">
    <property type="entry name" value="Ig-like_fold"/>
</dbReference>
<dbReference type="Gene3D" id="2.60.40.10">
    <property type="entry name" value="Immunoglobulins"/>
    <property type="match status" value="1"/>
</dbReference>
<dbReference type="InterPro" id="IPR044901">
    <property type="entry name" value="Trehalose_TreZ_E-set_sf"/>
</dbReference>
<dbReference type="SUPFAM" id="SSF51445">
    <property type="entry name" value="(Trans)glycosidases"/>
    <property type="match status" value="1"/>
</dbReference>
<dbReference type="Gene3D" id="3.20.20.80">
    <property type="entry name" value="Glycosidases"/>
    <property type="match status" value="1"/>
</dbReference>
<dbReference type="Pfam" id="PF00128">
    <property type="entry name" value="Alpha-amylase"/>
    <property type="match status" value="1"/>
</dbReference>
<dbReference type="Pfam" id="PF02922">
    <property type="entry name" value="CBM_48"/>
    <property type="match status" value="1"/>
</dbReference>
<evidence type="ECO:0000256" key="11">
    <source>
        <dbReference type="ARBA" id="ARBA00033284"/>
    </source>
</evidence>
<dbReference type="PANTHER" id="PTHR43651:SF11">
    <property type="entry name" value="MALTO-OLIGOSYLTREHALOSE TREHALOHYDROLASE"/>
    <property type="match status" value="1"/>
</dbReference>
<dbReference type="InterPro" id="IPR004193">
    <property type="entry name" value="Glyco_hydro_13_N"/>
</dbReference>
<evidence type="ECO:0000259" key="15">
    <source>
        <dbReference type="SMART" id="SM00642"/>
    </source>
</evidence>
<dbReference type="InterPro" id="IPR006047">
    <property type="entry name" value="GH13_cat_dom"/>
</dbReference>
<dbReference type="EMBL" id="CP121472">
    <property type="protein sequence ID" value="WPL19142.1"/>
    <property type="molecule type" value="Genomic_DNA"/>
</dbReference>
<keyword evidence="7 14" id="KW-0378">Hydrolase</keyword>
<proteinExistence type="inferred from homology"/>
<evidence type="ECO:0000313" key="16">
    <source>
        <dbReference type="EMBL" id="WPL19142.1"/>
    </source>
</evidence>
<dbReference type="GO" id="GO:0033942">
    <property type="term" value="F:4-alpha-D-(1-&gt;4)-alpha-D-glucanotrehalose trehalohydrolase activity"/>
    <property type="evidence" value="ECO:0007669"/>
    <property type="project" value="UniProtKB-EC"/>
</dbReference>
<dbReference type="EC" id="3.2.1.141" evidence="4 13"/>
<keyword evidence="17" id="KW-1185">Reference proteome</keyword>
<evidence type="ECO:0000256" key="4">
    <source>
        <dbReference type="ARBA" id="ARBA00012268"/>
    </source>
</evidence>
<evidence type="ECO:0000256" key="5">
    <source>
        <dbReference type="ARBA" id="ARBA00015938"/>
    </source>
</evidence>
<evidence type="ECO:0000256" key="9">
    <source>
        <dbReference type="ARBA" id="ARBA00023295"/>
    </source>
</evidence>
<dbReference type="NCBIfam" id="TIGR02402">
    <property type="entry name" value="trehalose_TreZ"/>
    <property type="match status" value="1"/>
</dbReference>
<evidence type="ECO:0000256" key="14">
    <source>
        <dbReference type="PIRNR" id="PIRNR006337"/>
    </source>
</evidence>
<dbReference type="SMART" id="SM00642">
    <property type="entry name" value="Aamy"/>
    <property type="match status" value="1"/>
</dbReference>
<evidence type="ECO:0000256" key="6">
    <source>
        <dbReference type="ARBA" id="ARBA00022490"/>
    </source>
</evidence>
<comment type="similarity">
    <text evidence="3 14">Belongs to the glycosyl hydrolase 13 family.</text>
</comment>
<gene>
    <name evidence="16" type="primary">treZ_2</name>
    <name evidence="16" type="ORF">Thiowin_04248</name>
</gene>
<comment type="pathway">
    <text evidence="2 14">Glycan biosynthesis; trehalose biosynthesis.</text>
</comment>
<feature type="domain" description="Glycosyl hydrolase family 13 catalytic" evidence="15">
    <location>
        <begin position="114"/>
        <end position="461"/>
    </location>
</feature>
<dbReference type="CDD" id="cd11325">
    <property type="entry name" value="AmyAc_GTHase"/>
    <property type="match status" value="1"/>
</dbReference>
<dbReference type="InterPro" id="IPR012768">
    <property type="entry name" value="Trehalose_TreZ"/>
</dbReference>
<dbReference type="PIRSF" id="PIRSF006337">
    <property type="entry name" value="Trehalose_TreZ"/>
    <property type="match status" value="1"/>
</dbReference>
<comment type="catalytic activity">
    <reaction evidence="12 14">
        <text>hydrolysis of (1-&gt;4)-alpha-D-glucosidic linkage in 4-alpha-D-[(1-&gt;4)-alpha-D-glucanosyl]n trehalose to yield trehalose and (1-&gt;4)-alpha-D-glucan.</text>
        <dbReference type="EC" id="3.2.1.141"/>
    </reaction>
</comment>
<organism evidence="16 17">
    <name type="scientific">Thiorhodovibrio winogradskyi</name>
    <dbReference type="NCBI Taxonomy" id="77007"/>
    <lineage>
        <taxon>Bacteria</taxon>
        <taxon>Pseudomonadati</taxon>
        <taxon>Pseudomonadota</taxon>
        <taxon>Gammaproteobacteria</taxon>
        <taxon>Chromatiales</taxon>
        <taxon>Chromatiaceae</taxon>
        <taxon>Thiorhodovibrio</taxon>
    </lineage>
</organism>
<evidence type="ECO:0000313" key="17">
    <source>
        <dbReference type="Proteomes" id="UP001432180"/>
    </source>
</evidence>
<dbReference type="InterPro" id="IPR014756">
    <property type="entry name" value="Ig_E-set"/>
</dbReference>
<dbReference type="PANTHER" id="PTHR43651">
    <property type="entry name" value="1,4-ALPHA-GLUCAN-BRANCHING ENZYME"/>
    <property type="match status" value="1"/>
</dbReference>
<dbReference type="InterPro" id="IPR017853">
    <property type="entry name" value="GH"/>
</dbReference>
<evidence type="ECO:0000256" key="13">
    <source>
        <dbReference type="NCBIfam" id="TIGR02402"/>
    </source>
</evidence>
<evidence type="ECO:0000256" key="7">
    <source>
        <dbReference type="ARBA" id="ARBA00022801"/>
    </source>
</evidence>
<comment type="subcellular location">
    <subcellularLocation>
        <location evidence="1">Cytoplasm</location>
    </subcellularLocation>
</comment>
<dbReference type="Gene3D" id="1.10.10.760">
    <property type="entry name" value="E-set domains of sugar-utilizing enzymes"/>
    <property type="match status" value="1"/>
</dbReference>
<keyword evidence="6" id="KW-0963">Cytoplasm</keyword>
<dbReference type="SUPFAM" id="SSF81296">
    <property type="entry name" value="E set domains"/>
    <property type="match status" value="1"/>
</dbReference>
<keyword evidence="8" id="KW-0119">Carbohydrate metabolism</keyword>
<reference evidence="16 17" key="1">
    <citation type="journal article" date="2023" name="Microorganisms">
        <title>Thiorhodovibrio frisius and Trv. litoralis spp. nov., Two Novel Members from a Clade of Fastidious Purple Sulfur Bacteria That Exhibit Unique Red-Shifted Light-Harvesting Capabilities.</title>
        <authorList>
            <person name="Methner A."/>
            <person name="Kuzyk S.B."/>
            <person name="Petersen J."/>
            <person name="Bauer S."/>
            <person name="Brinkmann H."/>
            <person name="Sichau K."/>
            <person name="Wanner G."/>
            <person name="Wolf J."/>
            <person name="Neumann-Schaal M."/>
            <person name="Henke P."/>
            <person name="Tank M."/>
            <person name="Sproer C."/>
            <person name="Bunk B."/>
            <person name="Overmann J."/>
        </authorList>
    </citation>
    <scope>NUCLEOTIDE SEQUENCE [LARGE SCALE GENOMIC DNA]</scope>
    <source>
        <strain evidence="16 17">DSM 6702</strain>
    </source>
</reference>
<accession>A0ABZ0SE09</accession>
<keyword evidence="9 14" id="KW-0326">Glycosidase</keyword>
<dbReference type="Proteomes" id="UP001432180">
    <property type="component" value="Chromosome"/>
</dbReference>
<evidence type="ECO:0000256" key="12">
    <source>
        <dbReference type="ARBA" id="ARBA00034013"/>
    </source>
</evidence>
<sequence>MPFGCERDPEGRFCFQLWAPAASQVLLRLTSDGREHLIPMERTRDAWYRHCSDLAQPGDLYCYQLNNGLCVPDPASRYQPLDVHGPSQVVDAHAFAWQDVRWRGRPWPEAVFYELHVGSFSPTGDFTGVEARLDDLVDLGITAIELMPLADFPGRWNWGYDGALLFAPDSRYGTPDDLKRLVQAAHQRGLMVFVDVVYNHFGPEGNYLHCYAPGFFHPERQTPWGAAMDFDGPHAAPVREFFICNALFWIFEYGFDGLRLDAVDRIVDGSQPDFLDELATRVRSVVGFDRHVHLVLENDHNDARRHARDGKGRPVFYTAQWNDDAHHALHAALTGESDGVYQDYADAPIERVGRSLAEGFCYQGESSAFRAGRVRGTASAHLPPIAFVNFLQNHDQIGNRGFGERLEHLIPARSFEAALATVLLAPAPPLLFMGQEFAATTPFLFFCDLEPSLMEQVSAGRRREFATQSAFSDPGLLHEIPLPGDPQSFLASRLDWSERERSAGRERLALHAKLLRLRAEHILPLLPGLHHGGRWQRLGEAGLSWCWRTRQGERLHLSVNLGLEPIGREHSGQAAWPVEPDRDRITPIYEQPVRQEIESSSDSWSDRLSEWPPGWVCCWMDAADS</sequence>
<evidence type="ECO:0000256" key="2">
    <source>
        <dbReference type="ARBA" id="ARBA00005199"/>
    </source>
</evidence>
<evidence type="ECO:0000256" key="1">
    <source>
        <dbReference type="ARBA" id="ARBA00004496"/>
    </source>
</evidence>
<evidence type="ECO:0000256" key="10">
    <source>
        <dbReference type="ARBA" id="ARBA00032057"/>
    </source>
</evidence>